<comment type="caution">
    <text evidence="1">The sequence shown here is derived from an EMBL/GenBank/DDBJ whole genome shotgun (WGS) entry which is preliminary data.</text>
</comment>
<evidence type="ECO:0000313" key="2">
    <source>
        <dbReference type="Proteomes" id="UP001529510"/>
    </source>
</evidence>
<gene>
    <name evidence="1" type="ORF">M9458_013027</name>
</gene>
<evidence type="ECO:0000313" key="1">
    <source>
        <dbReference type="EMBL" id="KAL0190329.1"/>
    </source>
</evidence>
<dbReference type="Proteomes" id="UP001529510">
    <property type="component" value="Unassembled WGS sequence"/>
</dbReference>
<dbReference type="AlphaFoldDB" id="A0ABD0QVW1"/>
<protein>
    <submittedName>
        <fullName evidence="1">Uncharacterized protein</fullName>
    </submittedName>
</protein>
<organism evidence="1 2">
    <name type="scientific">Cirrhinus mrigala</name>
    <name type="common">Mrigala</name>
    <dbReference type="NCBI Taxonomy" id="683832"/>
    <lineage>
        <taxon>Eukaryota</taxon>
        <taxon>Metazoa</taxon>
        <taxon>Chordata</taxon>
        <taxon>Craniata</taxon>
        <taxon>Vertebrata</taxon>
        <taxon>Euteleostomi</taxon>
        <taxon>Actinopterygii</taxon>
        <taxon>Neopterygii</taxon>
        <taxon>Teleostei</taxon>
        <taxon>Ostariophysi</taxon>
        <taxon>Cypriniformes</taxon>
        <taxon>Cyprinidae</taxon>
        <taxon>Labeoninae</taxon>
        <taxon>Labeonini</taxon>
        <taxon>Cirrhinus</taxon>
    </lineage>
</organism>
<keyword evidence="2" id="KW-1185">Reference proteome</keyword>
<name>A0ABD0QVW1_CIRMR</name>
<dbReference type="EMBL" id="JAMKFB020000006">
    <property type="protein sequence ID" value="KAL0190329.1"/>
    <property type="molecule type" value="Genomic_DNA"/>
</dbReference>
<sequence length="57" mass="6268">TQRFLAGPFSPGVEVTAHLFVVSHDGKLLFSGGHWDNSLRVTSLIKGKTVGQHIRHM</sequence>
<feature type="non-terminal residue" evidence="1">
    <location>
        <position position="1"/>
    </location>
</feature>
<feature type="non-terminal residue" evidence="1">
    <location>
        <position position="57"/>
    </location>
</feature>
<proteinExistence type="predicted"/>
<reference evidence="1 2" key="1">
    <citation type="submission" date="2024-05" db="EMBL/GenBank/DDBJ databases">
        <title>Genome sequencing and assembly of Indian major carp, Cirrhinus mrigala (Hamilton, 1822).</title>
        <authorList>
            <person name="Mohindra V."/>
            <person name="Chowdhury L.M."/>
            <person name="Lal K."/>
            <person name="Jena J.K."/>
        </authorList>
    </citation>
    <scope>NUCLEOTIDE SEQUENCE [LARGE SCALE GENOMIC DNA]</scope>
    <source>
        <strain evidence="1">CM1030</strain>
        <tissue evidence="1">Blood</tissue>
    </source>
</reference>
<accession>A0ABD0QVW1</accession>